<dbReference type="EMBL" id="AP022871">
    <property type="protein sequence ID" value="BCB91830.1"/>
    <property type="molecule type" value="Genomic_DNA"/>
</dbReference>
<evidence type="ECO:0000313" key="3">
    <source>
        <dbReference type="Proteomes" id="UP000503011"/>
    </source>
</evidence>
<reference evidence="2 3" key="1">
    <citation type="submission" date="2020-03" db="EMBL/GenBank/DDBJ databases">
        <title>Whole genome shotgun sequence of Phytohabitans suffuscus NBRC 105367.</title>
        <authorList>
            <person name="Komaki H."/>
            <person name="Tamura T."/>
        </authorList>
    </citation>
    <scope>NUCLEOTIDE SEQUENCE [LARGE SCALE GENOMIC DNA]</scope>
    <source>
        <strain evidence="2 3">NBRC 105367</strain>
    </source>
</reference>
<keyword evidence="3" id="KW-1185">Reference proteome</keyword>
<dbReference type="Proteomes" id="UP000503011">
    <property type="component" value="Chromosome"/>
</dbReference>
<proteinExistence type="predicted"/>
<reference evidence="2 3" key="2">
    <citation type="submission" date="2020-03" db="EMBL/GenBank/DDBJ databases">
        <authorList>
            <person name="Ichikawa N."/>
            <person name="Kimura A."/>
            <person name="Kitahashi Y."/>
            <person name="Uohara A."/>
        </authorList>
    </citation>
    <scope>NUCLEOTIDE SEQUENCE [LARGE SCALE GENOMIC DNA]</scope>
    <source>
        <strain evidence="2 3">NBRC 105367</strain>
    </source>
</reference>
<gene>
    <name evidence="2" type="ORF">Psuf_091430</name>
</gene>
<feature type="region of interest" description="Disordered" evidence="1">
    <location>
        <begin position="1"/>
        <end position="30"/>
    </location>
</feature>
<name>A0A6F8Z074_9ACTN</name>
<evidence type="ECO:0000313" key="2">
    <source>
        <dbReference type="EMBL" id="BCB91830.1"/>
    </source>
</evidence>
<dbReference type="AlphaFoldDB" id="A0A6F8Z074"/>
<accession>A0A6F8Z074</accession>
<evidence type="ECO:0000256" key="1">
    <source>
        <dbReference type="SAM" id="MobiDB-lite"/>
    </source>
</evidence>
<dbReference type="KEGG" id="psuu:Psuf_091430"/>
<sequence>MRSFDRASAYGSVGSIVNRQSRSPARRSPVATRKAITAFASVSPYVVRIGQTFSREQGASASRDASSIAE</sequence>
<protein>
    <submittedName>
        <fullName evidence="2">Uncharacterized protein</fullName>
    </submittedName>
</protein>
<organism evidence="2 3">
    <name type="scientific">Phytohabitans suffuscus</name>
    <dbReference type="NCBI Taxonomy" id="624315"/>
    <lineage>
        <taxon>Bacteria</taxon>
        <taxon>Bacillati</taxon>
        <taxon>Actinomycetota</taxon>
        <taxon>Actinomycetes</taxon>
        <taxon>Micromonosporales</taxon>
        <taxon>Micromonosporaceae</taxon>
    </lineage>
</organism>